<dbReference type="PANTHER" id="PTHR22600:SF57">
    <property type="entry name" value="BETA-N-ACETYLHEXOSAMINIDASE"/>
    <property type="match status" value="1"/>
</dbReference>
<evidence type="ECO:0000256" key="1">
    <source>
        <dbReference type="ARBA" id="ARBA00001231"/>
    </source>
</evidence>
<dbReference type="PANTHER" id="PTHR22600">
    <property type="entry name" value="BETA-HEXOSAMINIDASE"/>
    <property type="match status" value="1"/>
</dbReference>
<dbReference type="GO" id="GO:0016020">
    <property type="term" value="C:membrane"/>
    <property type="evidence" value="ECO:0007669"/>
    <property type="project" value="TreeGrafter"/>
</dbReference>
<dbReference type="EC" id="3.2.1.52" evidence="3"/>
<sequence>MMDYRVDLVVLSDKEKLNRFGLTLHNLSDVDLHHWQLQFTIDRFIAPESNSQGTLEQVGSFCKLTPDSNQVLKANNHYYVEFSIGTAPFRFITDGLDDAAIFVDDGKNTHFLDVSISPIVLASPYSERTSIPRVAPSELSLIPKPESVQRLDGQFNLKDKISLETQTHLAQGAAQWLSDELENITSLKYPIKSQGQIQFIANPTLDKGAYQLSVSEDIITLTAGSNEGFVHASATLLQLINENTHLIPCAKIKDQPRFHYRGMMLDCARHFHPLERVKRLINQLAHYKFNTFHWHLTDDEGWRVEIKAFPELTQIGAWRGPEEVIEPQYTHIAEKHGGYYSQEEIKYVIAYAEQRGITVIPEIDIPGHCRAAIKSLPHLLIDSDDNSVYRSIQHYTDNVLSPAIEGTYQFIDTVLEEIAALFPAPYVHIGADEVPKGVWTDSEKCQKLMEEQGYSDPVELQGHLLRHAENKLKQLGKQMLGWEEAQHGNKVSKDTVIYSWLSEEAALNCAKQGFDVVLQPGQTTYLDMAQDYAPEEPGVDWANVLPLEEAYNYEPLAELADNDPIRKRILGIQCALWCEIINNQERMDYMIFPRLLAISEGMWTQKQHRNWTDFLARLNGRLPTLTRQGINFRQP</sequence>
<dbReference type="Gene3D" id="3.30.379.10">
    <property type="entry name" value="Chitobiase/beta-hexosaminidase domain 2-like"/>
    <property type="match status" value="1"/>
</dbReference>
<comment type="caution">
    <text evidence="11">The sequence shown here is derived from an EMBL/GenBank/DDBJ whole genome shotgun (WGS) entry which is preliminary data.</text>
</comment>
<dbReference type="InterPro" id="IPR025705">
    <property type="entry name" value="Beta_hexosaminidase_sua/sub"/>
</dbReference>
<evidence type="ECO:0000256" key="2">
    <source>
        <dbReference type="ARBA" id="ARBA00006285"/>
    </source>
</evidence>
<feature type="domain" description="Glycoside hydrolase family 20 catalytic" evidence="9">
    <location>
        <begin position="258"/>
        <end position="605"/>
    </location>
</feature>
<dbReference type="SUPFAM" id="SSF55545">
    <property type="entry name" value="beta-N-acetylhexosaminidase-like domain"/>
    <property type="match status" value="1"/>
</dbReference>
<gene>
    <name evidence="11" type="ORF">GNP77_18640</name>
</gene>
<keyword evidence="4 11" id="KW-0378">Hydrolase</keyword>
<dbReference type="Gene3D" id="3.20.20.80">
    <property type="entry name" value="Glycosidases"/>
    <property type="match status" value="1"/>
</dbReference>
<dbReference type="InterPro" id="IPR029018">
    <property type="entry name" value="Hex-like_dom2"/>
</dbReference>
<evidence type="ECO:0000259" key="9">
    <source>
        <dbReference type="Pfam" id="PF00728"/>
    </source>
</evidence>
<dbReference type="EMBL" id="WOBO01000025">
    <property type="protein sequence ID" value="MUK47365.1"/>
    <property type="molecule type" value="Genomic_DNA"/>
</dbReference>
<evidence type="ECO:0000259" key="10">
    <source>
        <dbReference type="Pfam" id="PF02838"/>
    </source>
</evidence>
<comment type="catalytic activity">
    <reaction evidence="1">
        <text>Hydrolysis of terminal non-reducing N-acetyl-D-hexosamine residues in N-acetyl-beta-D-hexosaminides.</text>
        <dbReference type="EC" id="3.2.1.52"/>
    </reaction>
</comment>
<proteinExistence type="inferred from homology"/>
<evidence type="ECO:0000256" key="3">
    <source>
        <dbReference type="ARBA" id="ARBA00012663"/>
    </source>
</evidence>
<protein>
    <recommendedName>
        <fullName evidence="3">beta-N-acetylhexosaminidase</fullName>
        <ecNumber evidence="3">3.2.1.52</ecNumber>
    </recommendedName>
    <alternativeName>
        <fullName evidence="6">Beta-N-acetylhexosaminidase</fullName>
    </alternativeName>
    <alternativeName>
        <fullName evidence="7">N-acetyl-beta-glucosaminidase</fullName>
    </alternativeName>
</protein>
<accession>A0A6N3ZAZ6</accession>
<organism evidence="11 12">
    <name type="scientific">Aliivibrio fischeri</name>
    <name type="common">Vibrio fischeri</name>
    <dbReference type="NCBI Taxonomy" id="668"/>
    <lineage>
        <taxon>Bacteria</taxon>
        <taxon>Pseudomonadati</taxon>
        <taxon>Pseudomonadota</taxon>
        <taxon>Gammaproteobacteria</taxon>
        <taxon>Vibrionales</taxon>
        <taxon>Vibrionaceae</taxon>
        <taxon>Aliivibrio</taxon>
    </lineage>
</organism>
<dbReference type="Pfam" id="PF02838">
    <property type="entry name" value="Glyco_hydro_20b"/>
    <property type="match status" value="1"/>
</dbReference>
<dbReference type="Proteomes" id="UP000435323">
    <property type="component" value="Unassembled WGS sequence"/>
</dbReference>
<dbReference type="GO" id="GO:0030203">
    <property type="term" value="P:glycosaminoglycan metabolic process"/>
    <property type="evidence" value="ECO:0007669"/>
    <property type="project" value="TreeGrafter"/>
</dbReference>
<name>A0A6N3ZAZ6_ALIFS</name>
<dbReference type="InterPro" id="IPR017853">
    <property type="entry name" value="GH"/>
</dbReference>
<dbReference type="InterPro" id="IPR015882">
    <property type="entry name" value="HEX_bac_N"/>
</dbReference>
<dbReference type="CDD" id="cd06563">
    <property type="entry name" value="GH20_chitobiase-like"/>
    <property type="match status" value="1"/>
</dbReference>
<dbReference type="GO" id="GO:0004563">
    <property type="term" value="F:beta-N-acetylhexosaminidase activity"/>
    <property type="evidence" value="ECO:0007669"/>
    <property type="project" value="UniProtKB-EC"/>
</dbReference>
<evidence type="ECO:0000256" key="6">
    <source>
        <dbReference type="ARBA" id="ARBA00030512"/>
    </source>
</evidence>
<evidence type="ECO:0000256" key="5">
    <source>
        <dbReference type="ARBA" id="ARBA00023295"/>
    </source>
</evidence>
<dbReference type="PRINTS" id="PR00738">
    <property type="entry name" value="GLHYDRLASE20"/>
</dbReference>
<evidence type="ECO:0000256" key="7">
    <source>
        <dbReference type="ARBA" id="ARBA00033000"/>
    </source>
</evidence>
<dbReference type="InterPro" id="IPR015883">
    <property type="entry name" value="Glyco_hydro_20_cat"/>
</dbReference>
<dbReference type="SUPFAM" id="SSF51445">
    <property type="entry name" value="(Trans)glycosidases"/>
    <property type="match status" value="1"/>
</dbReference>
<feature type="domain" description="Beta-hexosaminidase bacterial type N-terminal" evidence="10">
    <location>
        <begin position="139"/>
        <end position="255"/>
    </location>
</feature>
<dbReference type="AlphaFoldDB" id="A0A6N3ZAZ6"/>
<evidence type="ECO:0000313" key="11">
    <source>
        <dbReference type="EMBL" id="MUK47365.1"/>
    </source>
</evidence>
<evidence type="ECO:0000313" key="12">
    <source>
        <dbReference type="Proteomes" id="UP000435323"/>
    </source>
</evidence>
<reference evidence="11 12" key="1">
    <citation type="submission" date="2019-11" db="EMBL/GenBank/DDBJ databases">
        <title>Using colonization assays and comparative genomics to discover symbiosis behaviors and factors in Vibrio fischeri.</title>
        <authorList>
            <person name="Bongrand C."/>
            <person name="Moriano-Gutierrez S."/>
            <person name="Arevalo P."/>
            <person name="Mcfall-Ngai M."/>
            <person name="Visick K."/>
            <person name="Polz M.F."/>
            <person name="Ruby E.G."/>
        </authorList>
    </citation>
    <scope>NUCLEOTIDE SEQUENCE [LARGE SCALE GENOMIC DNA]</scope>
    <source>
        <strain evidence="12">emors.3.2</strain>
    </source>
</reference>
<dbReference type="GO" id="GO:0005975">
    <property type="term" value="P:carbohydrate metabolic process"/>
    <property type="evidence" value="ECO:0007669"/>
    <property type="project" value="InterPro"/>
</dbReference>
<comment type="similarity">
    <text evidence="2">Belongs to the glycosyl hydrolase 20 family.</text>
</comment>
<dbReference type="Pfam" id="PF00728">
    <property type="entry name" value="Glyco_hydro_20"/>
    <property type="match status" value="1"/>
</dbReference>
<evidence type="ECO:0000256" key="8">
    <source>
        <dbReference type="PIRSR" id="PIRSR625705-1"/>
    </source>
</evidence>
<feature type="active site" description="Proton donor" evidence="8">
    <location>
        <position position="433"/>
    </location>
</feature>
<keyword evidence="5" id="KW-0326">Glycosidase</keyword>
<evidence type="ECO:0000256" key="4">
    <source>
        <dbReference type="ARBA" id="ARBA00022801"/>
    </source>
</evidence>